<proteinExistence type="predicted"/>
<protein>
    <submittedName>
        <fullName evidence="2">Uncharacterized protein</fullName>
    </submittedName>
</protein>
<reference evidence="2" key="1">
    <citation type="submission" date="2025-08" db="UniProtKB">
        <authorList>
            <consortium name="Ensembl"/>
        </authorList>
    </citation>
    <scope>IDENTIFICATION</scope>
</reference>
<evidence type="ECO:0000256" key="1">
    <source>
        <dbReference type="SAM" id="MobiDB-lite"/>
    </source>
</evidence>
<dbReference type="Proteomes" id="UP000694621">
    <property type="component" value="Unplaced"/>
</dbReference>
<feature type="compositionally biased region" description="Polar residues" evidence="1">
    <location>
        <begin position="32"/>
        <end position="43"/>
    </location>
</feature>
<feature type="region of interest" description="Disordered" evidence="1">
    <location>
        <begin position="32"/>
        <end position="68"/>
    </location>
</feature>
<sequence>MSTVSAQPLPFGLEREKHIEMLFRAFSRRWRPSTSPQELTTPPTYRYGPFPDPPAPTSLSPGSSEGGRVRVSGAELNSVEKAEQWVTAGLPAGLAVLRSVSQLHITAIPELQGPRCVARRTYNITTETREQLFVAVEGDIQSLFRSNTVQNCPETFTVINWSQFCQHLQCVYSILLNNEFQHGDGILQCVTVYYTAF</sequence>
<organism evidence="2 3">
    <name type="scientific">Astyanax mexicanus</name>
    <name type="common">Blind cave fish</name>
    <name type="synonym">Astyanax fasciatus mexicanus</name>
    <dbReference type="NCBI Taxonomy" id="7994"/>
    <lineage>
        <taxon>Eukaryota</taxon>
        <taxon>Metazoa</taxon>
        <taxon>Chordata</taxon>
        <taxon>Craniata</taxon>
        <taxon>Vertebrata</taxon>
        <taxon>Euteleostomi</taxon>
        <taxon>Actinopterygii</taxon>
        <taxon>Neopterygii</taxon>
        <taxon>Teleostei</taxon>
        <taxon>Ostariophysi</taxon>
        <taxon>Characiformes</taxon>
        <taxon>Characoidei</taxon>
        <taxon>Acestrorhamphidae</taxon>
        <taxon>Acestrorhamphinae</taxon>
        <taxon>Astyanax</taxon>
    </lineage>
</organism>
<accession>A0A8B9HKY4</accession>
<dbReference type="AlphaFoldDB" id="A0A8B9HKY4"/>
<evidence type="ECO:0000313" key="3">
    <source>
        <dbReference type="Proteomes" id="UP000694621"/>
    </source>
</evidence>
<evidence type="ECO:0000313" key="2">
    <source>
        <dbReference type="Ensembl" id="ENSAMXP00005011784.1"/>
    </source>
</evidence>
<dbReference type="Ensembl" id="ENSAMXT00005013092.1">
    <property type="protein sequence ID" value="ENSAMXP00005011784.1"/>
    <property type="gene ID" value="ENSAMXG00005006426.1"/>
</dbReference>
<name>A0A8B9HKY4_ASTMX</name>